<keyword evidence="2 6" id="KW-0645">Protease</keyword>
<dbReference type="PROSITE" id="PS51318">
    <property type="entry name" value="TAT"/>
    <property type="match status" value="1"/>
</dbReference>
<dbReference type="PROSITE" id="PS51892">
    <property type="entry name" value="SUBTILASE"/>
    <property type="match status" value="1"/>
</dbReference>
<feature type="active site" description="Charge relay system" evidence="5 6">
    <location>
        <position position="136"/>
    </location>
</feature>
<dbReference type="GO" id="GO:0006508">
    <property type="term" value="P:proteolysis"/>
    <property type="evidence" value="ECO:0007669"/>
    <property type="project" value="UniProtKB-KW"/>
</dbReference>
<dbReference type="PROSITE" id="PS00136">
    <property type="entry name" value="SUBTILASE_ASP"/>
    <property type="match status" value="1"/>
</dbReference>
<evidence type="ECO:0000256" key="3">
    <source>
        <dbReference type="ARBA" id="ARBA00022801"/>
    </source>
</evidence>
<dbReference type="PROSITE" id="PS00138">
    <property type="entry name" value="SUBTILASE_SER"/>
    <property type="match status" value="1"/>
</dbReference>
<evidence type="ECO:0000313" key="11">
    <source>
        <dbReference type="Proteomes" id="UP000324020"/>
    </source>
</evidence>
<dbReference type="PANTHER" id="PTHR43806">
    <property type="entry name" value="PEPTIDASE S8"/>
    <property type="match status" value="1"/>
</dbReference>
<feature type="active site" description="Charge relay system" evidence="5 6">
    <location>
        <position position="407"/>
    </location>
</feature>
<organism evidence="10 11">
    <name type="scientific">Halorubrum xinjiangense</name>
    <dbReference type="NCBI Taxonomy" id="261291"/>
    <lineage>
        <taxon>Archaea</taxon>
        <taxon>Methanobacteriati</taxon>
        <taxon>Methanobacteriota</taxon>
        <taxon>Stenosarchaea group</taxon>
        <taxon>Halobacteria</taxon>
        <taxon>Halobacteriales</taxon>
        <taxon>Haloferacaceae</taxon>
        <taxon>Halorubrum</taxon>
    </lineage>
</organism>
<name>A0A1G7R883_9EURY</name>
<dbReference type="InterPro" id="IPR036852">
    <property type="entry name" value="Peptidase_S8/S53_dom_sf"/>
</dbReference>
<dbReference type="Pfam" id="PF00082">
    <property type="entry name" value="Peptidase_S8"/>
    <property type="match status" value="1"/>
</dbReference>
<comment type="similarity">
    <text evidence="1 6 7">Belongs to the peptidase S8 family.</text>
</comment>
<keyword evidence="3 6" id="KW-0378">Hydrolase</keyword>
<dbReference type="OrthoDB" id="341609at2157"/>
<accession>A0A1G7R883</accession>
<keyword evidence="11" id="KW-1185">Reference proteome</keyword>
<dbReference type="Proteomes" id="UP000324020">
    <property type="component" value="Unassembled WGS sequence"/>
</dbReference>
<dbReference type="InterPro" id="IPR023827">
    <property type="entry name" value="Peptidase_S8_Asp-AS"/>
</dbReference>
<dbReference type="PANTHER" id="PTHR43806:SF11">
    <property type="entry name" value="CEREVISIN-RELATED"/>
    <property type="match status" value="1"/>
</dbReference>
<dbReference type="RefSeq" id="WP_188128079.1">
    <property type="nucleotide sequence ID" value="NZ_FNBO01000014.1"/>
</dbReference>
<gene>
    <name evidence="10" type="ORF">SAMN04488067_11441</name>
</gene>
<dbReference type="InterPro" id="IPR000209">
    <property type="entry name" value="Peptidase_S8/S53_dom"/>
</dbReference>
<dbReference type="InterPro" id="IPR015500">
    <property type="entry name" value="Peptidase_S8_subtilisin-rel"/>
</dbReference>
<evidence type="ECO:0000256" key="8">
    <source>
        <dbReference type="SAM" id="MobiDB-lite"/>
    </source>
</evidence>
<dbReference type="SUPFAM" id="SSF52743">
    <property type="entry name" value="Subtilisin-like"/>
    <property type="match status" value="1"/>
</dbReference>
<dbReference type="PROSITE" id="PS00137">
    <property type="entry name" value="SUBTILASE_HIS"/>
    <property type="match status" value="1"/>
</dbReference>
<keyword evidence="4 6" id="KW-0720">Serine protease</keyword>
<feature type="active site" description="Charge relay system" evidence="5 6">
    <location>
        <position position="173"/>
    </location>
</feature>
<dbReference type="EMBL" id="FNBO01000014">
    <property type="protein sequence ID" value="SDG06947.1"/>
    <property type="molecule type" value="Genomic_DNA"/>
</dbReference>
<dbReference type="InterPro" id="IPR050131">
    <property type="entry name" value="Peptidase_S8_subtilisin-like"/>
</dbReference>
<dbReference type="PRINTS" id="PR00723">
    <property type="entry name" value="SUBTILISIN"/>
</dbReference>
<dbReference type="GO" id="GO:0004252">
    <property type="term" value="F:serine-type endopeptidase activity"/>
    <property type="evidence" value="ECO:0007669"/>
    <property type="project" value="UniProtKB-UniRule"/>
</dbReference>
<dbReference type="Gene3D" id="3.40.50.200">
    <property type="entry name" value="Peptidase S8/S53 domain"/>
    <property type="match status" value="1"/>
</dbReference>
<evidence type="ECO:0000256" key="4">
    <source>
        <dbReference type="ARBA" id="ARBA00022825"/>
    </source>
</evidence>
<sequence>MPDVTKREFLKVSGAVIGGIAAGTTVTAAERTDRFIVSTKGKADLSDLTVVHEMPGINYAVVRGDESEVKRSVKSYEADIQIELDSPDVNEEAPTLEDSDYEGDPGDVLQWDKADLDVPEAHETTEGEGTRVAVIDSGVLETHPDLKEPLNVDLSKNFTDDGGDHNPVAGDDHGTHVAGIVAADNGGGTGVNGTAPKTDLVDCRVFSAGGGAAFGDILAAVVYSANIDADVANLSLGAYPVSRQAQGQFYGKVLNSAMTYANKEGTLLVIAAGNDSADLQHDNGTQVDLDNDGEDETLSGGYWISLPNEGAQALSVASTGPIGYGLSFDLDDVDSPADSPAVYTNYGTNAVTLAAPGGDYDISLTDPVGGVPAYAYDLVFNTVFSVESDEDGESEQVPGYGWKAGTSMAAPNVAGAAALVKSSNPDYNANQVEAALKKAAEVPDDYGKEYYGAGYLNVVDAL</sequence>
<reference evidence="10 11" key="1">
    <citation type="submission" date="2016-10" db="EMBL/GenBank/DDBJ databases">
        <authorList>
            <person name="Varghese N."/>
            <person name="Submissions S."/>
        </authorList>
    </citation>
    <scope>NUCLEOTIDE SEQUENCE [LARGE SCALE GENOMIC DNA]</scope>
    <source>
        <strain evidence="10 11">CGMCC 1.3527</strain>
    </source>
</reference>
<evidence type="ECO:0000313" key="10">
    <source>
        <dbReference type="EMBL" id="SDG06947.1"/>
    </source>
</evidence>
<dbReference type="AlphaFoldDB" id="A0A1G7R883"/>
<dbReference type="InterPro" id="IPR022398">
    <property type="entry name" value="Peptidase_S8_His-AS"/>
</dbReference>
<feature type="region of interest" description="Disordered" evidence="8">
    <location>
        <begin position="84"/>
        <end position="104"/>
    </location>
</feature>
<evidence type="ECO:0000256" key="5">
    <source>
        <dbReference type="PIRSR" id="PIRSR615500-1"/>
    </source>
</evidence>
<evidence type="ECO:0000256" key="7">
    <source>
        <dbReference type="RuleBase" id="RU003355"/>
    </source>
</evidence>
<protein>
    <submittedName>
        <fullName evidence="10">Subtilase family protein</fullName>
    </submittedName>
</protein>
<dbReference type="InterPro" id="IPR006311">
    <property type="entry name" value="TAT_signal"/>
</dbReference>
<evidence type="ECO:0000256" key="1">
    <source>
        <dbReference type="ARBA" id="ARBA00011073"/>
    </source>
</evidence>
<evidence type="ECO:0000256" key="2">
    <source>
        <dbReference type="ARBA" id="ARBA00022670"/>
    </source>
</evidence>
<proteinExistence type="inferred from homology"/>
<evidence type="ECO:0000256" key="6">
    <source>
        <dbReference type="PROSITE-ProRule" id="PRU01240"/>
    </source>
</evidence>
<feature type="domain" description="Peptidase S8/S53" evidence="9">
    <location>
        <begin position="127"/>
        <end position="454"/>
    </location>
</feature>
<evidence type="ECO:0000259" key="9">
    <source>
        <dbReference type="Pfam" id="PF00082"/>
    </source>
</evidence>
<dbReference type="InterPro" id="IPR023828">
    <property type="entry name" value="Peptidase_S8_Ser-AS"/>
</dbReference>